<keyword evidence="2" id="KW-1185">Reference proteome</keyword>
<accession>A0A4Y2Q433</accession>
<proteinExistence type="predicted"/>
<sequence length="102" mass="12221">MPDHLKETARNLEVPSTLIIVQASTQKKNLRFISIKHHIWQVWNLRWDSTEDKIEERQEDPRFQSWTSVNLPKDTMSLRYERFMKDKGPTTKEKIPNRSSNL</sequence>
<dbReference type="Proteomes" id="UP000499080">
    <property type="component" value="Unassembled WGS sequence"/>
</dbReference>
<name>A0A4Y2Q433_ARAVE</name>
<gene>
    <name evidence="1" type="ORF">AVEN_181394_1</name>
</gene>
<organism evidence="1 2">
    <name type="scientific">Araneus ventricosus</name>
    <name type="common">Orbweaver spider</name>
    <name type="synonym">Epeira ventricosa</name>
    <dbReference type="NCBI Taxonomy" id="182803"/>
    <lineage>
        <taxon>Eukaryota</taxon>
        <taxon>Metazoa</taxon>
        <taxon>Ecdysozoa</taxon>
        <taxon>Arthropoda</taxon>
        <taxon>Chelicerata</taxon>
        <taxon>Arachnida</taxon>
        <taxon>Araneae</taxon>
        <taxon>Araneomorphae</taxon>
        <taxon>Entelegynae</taxon>
        <taxon>Araneoidea</taxon>
        <taxon>Araneidae</taxon>
        <taxon>Araneus</taxon>
    </lineage>
</organism>
<protein>
    <submittedName>
        <fullName evidence="1">Uncharacterized protein</fullName>
    </submittedName>
</protein>
<dbReference type="EMBL" id="BGPR01012891">
    <property type="protein sequence ID" value="GBN58221.1"/>
    <property type="molecule type" value="Genomic_DNA"/>
</dbReference>
<evidence type="ECO:0000313" key="1">
    <source>
        <dbReference type="EMBL" id="GBN58221.1"/>
    </source>
</evidence>
<comment type="caution">
    <text evidence="1">The sequence shown here is derived from an EMBL/GenBank/DDBJ whole genome shotgun (WGS) entry which is preliminary data.</text>
</comment>
<reference evidence="1 2" key="1">
    <citation type="journal article" date="2019" name="Sci. Rep.">
        <title>Orb-weaving spider Araneus ventricosus genome elucidates the spidroin gene catalogue.</title>
        <authorList>
            <person name="Kono N."/>
            <person name="Nakamura H."/>
            <person name="Ohtoshi R."/>
            <person name="Moran D.A.P."/>
            <person name="Shinohara A."/>
            <person name="Yoshida Y."/>
            <person name="Fujiwara M."/>
            <person name="Mori M."/>
            <person name="Tomita M."/>
            <person name="Arakawa K."/>
        </authorList>
    </citation>
    <scope>NUCLEOTIDE SEQUENCE [LARGE SCALE GENOMIC DNA]</scope>
</reference>
<evidence type="ECO:0000313" key="2">
    <source>
        <dbReference type="Proteomes" id="UP000499080"/>
    </source>
</evidence>
<dbReference type="AlphaFoldDB" id="A0A4Y2Q433"/>